<gene>
    <name evidence="2" type="ORF">KC01_LOCUS41344</name>
</gene>
<accession>A0AAV2MQ15</accession>
<evidence type="ECO:0000313" key="3">
    <source>
        <dbReference type="Proteomes" id="UP001497482"/>
    </source>
</evidence>
<name>A0AAV2MQ15_KNICA</name>
<feature type="region of interest" description="Disordered" evidence="1">
    <location>
        <begin position="62"/>
        <end position="119"/>
    </location>
</feature>
<proteinExistence type="predicted"/>
<protein>
    <submittedName>
        <fullName evidence="2">Uncharacterized protein</fullName>
    </submittedName>
</protein>
<dbReference type="EMBL" id="OZ035831">
    <property type="protein sequence ID" value="CAL1615377.1"/>
    <property type="molecule type" value="Genomic_DNA"/>
</dbReference>
<evidence type="ECO:0000256" key="1">
    <source>
        <dbReference type="SAM" id="MobiDB-lite"/>
    </source>
</evidence>
<reference evidence="2 3" key="1">
    <citation type="submission" date="2024-04" db="EMBL/GenBank/DDBJ databases">
        <authorList>
            <person name="Waldvogel A.-M."/>
            <person name="Schoenle A."/>
        </authorList>
    </citation>
    <scope>NUCLEOTIDE SEQUENCE [LARGE SCALE GENOMIC DNA]</scope>
</reference>
<evidence type="ECO:0000313" key="2">
    <source>
        <dbReference type="EMBL" id="CAL1615377.1"/>
    </source>
</evidence>
<organism evidence="2 3">
    <name type="scientific">Knipowitschia caucasica</name>
    <name type="common">Caucasian dwarf goby</name>
    <name type="synonym">Pomatoschistus caucasicus</name>
    <dbReference type="NCBI Taxonomy" id="637954"/>
    <lineage>
        <taxon>Eukaryota</taxon>
        <taxon>Metazoa</taxon>
        <taxon>Chordata</taxon>
        <taxon>Craniata</taxon>
        <taxon>Vertebrata</taxon>
        <taxon>Euteleostomi</taxon>
        <taxon>Actinopterygii</taxon>
        <taxon>Neopterygii</taxon>
        <taxon>Teleostei</taxon>
        <taxon>Neoteleostei</taxon>
        <taxon>Acanthomorphata</taxon>
        <taxon>Gobiaria</taxon>
        <taxon>Gobiiformes</taxon>
        <taxon>Gobioidei</taxon>
        <taxon>Gobiidae</taxon>
        <taxon>Gobiinae</taxon>
        <taxon>Knipowitschia</taxon>
    </lineage>
</organism>
<keyword evidence="3" id="KW-1185">Reference proteome</keyword>
<dbReference type="Proteomes" id="UP001497482">
    <property type="component" value="Chromosome 9"/>
</dbReference>
<feature type="compositionally biased region" description="Polar residues" evidence="1">
    <location>
        <begin position="106"/>
        <end position="119"/>
    </location>
</feature>
<dbReference type="AlphaFoldDB" id="A0AAV2MQ15"/>
<feature type="compositionally biased region" description="Basic and acidic residues" evidence="1">
    <location>
        <begin position="78"/>
        <end position="93"/>
    </location>
</feature>
<sequence>MELRVRGDMTSVVNGWQCRGPLTTGNPESSSRLPKAQGFQNCCELLRRLYNGANNSVVQASFTNEPSATAPLSEADDEAHLNDTTRPEQKVDKLQLPVRPAPGPGQSCSSQSTELENHT</sequence>